<evidence type="ECO:0000313" key="6">
    <source>
        <dbReference type="Proteomes" id="UP000014463"/>
    </source>
</evidence>
<comment type="catalytic activity">
    <reaction evidence="3">
        <text>an acyl-CoA + acetate = a carboxylate + acetyl-CoA</text>
        <dbReference type="Rhea" id="RHEA:13381"/>
        <dbReference type="ChEBI" id="CHEBI:29067"/>
        <dbReference type="ChEBI" id="CHEBI:30089"/>
        <dbReference type="ChEBI" id="CHEBI:57288"/>
        <dbReference type="ChEBI" id="CHEBI:58342"/>
        <dbReference type="EC" id="2.8.3.8"/>
    </reaction>
</comment>
<evidence type="ECO:0000256" key="2">
    <source>
        <dbReference type="ARBA" id="ARBA00022679"/>
    </source>
</evidence>
<evidence type="ECO:0000313" key="5">
    <source>
        <dbReference type="EMBL" id="EPC02375.1"/>
    </source>
</evidence>
<dbReference type="STRING" id="1121939.L861_15170"/>
<dbReference type="InterPro" id="IPR037171">
    <property type="entry name" value="NagB/RpiA_transferase-like"/>
</dbReference>
<comment type="similarity">
    <text evidence="1 3">Belongs to the 3-oxoacid CoA-transferase family.</text>
</comment>
<dbReference type="InterPro" id="IPR014388">
    <property type="entry name" value="3-oxoacid_CoA-transferase"/>
</dbReference>
<keyword evidence="2 3" id="KW-0808">Transferase</keyword>
<dbReference type="Gene3D" id="3.40.1080.10">
    <property type="entry name" value="Glutaconate Coenzyme A-transferase"/>
    <property type="match status" value="2"/>
</dbReference>
<dbReference type="PANTHER" id="PTHR43293">
    <property type="entry name" value="ACETATE COA-TRANSFERASE YDIF"/>
    <property type="match status" value="1"/>
</dbReference>
<dbReference type="GO" id="GO:0008775">
    <property type="term" value="F:acetate CoA-transferase activity"/>
    <property type="evidence" value="ECO:0007669"/>
    <property type="project" value="UniProtKB-EC"/>
</dbReference>
<reference evidence="5 6" key="1">
    <citation type="journal article" date="2013" name="Genome Announc.">
        <title>Draft genome sequence of the moderately halophilic gammaproteobacterium Halomonas anticariensis FP35.</title>
        <authorList>
            <person name="Tahrioui A."/>
            <person name="Quesada E."/>
            <person name="Llamas I."/>
        </authorList>
    </citation>
    <scope>NUCLEOTIDE SEQUENCE [LARGE SCALE GENOMIC DNA]</scope>
    <source>
        <strain evidence="6">DSM 16096 / CECT 5854 / LMG 22089 / FP35</strain>
    </source>
</reference>
<dbReference type="InterPro" id="IPR004165">
    <property type="entry name" value="CoA_trans_fam_I"/>
</dbReference>
<dbReference type="EC" id="2.8.3.8" evidence="3"/>
<dbReference type="Pfam" id="PF01144">
    <property type="entry name" value="CoA_trans"/>
    <property type="match status" value="1"/>
</dbReference>
<proteinExistence type="inferred from homology"/>
<dbReference type="PIRSF" id="PIRSF000858">
    <property type="entry name" value="SCOT-t"/>
    <property type="match status" value="1"/>
</dbReference>
<protein>
    <recommendedName>
        <fullName evidence="3">Acetate CoA-transferase YdiF</fullName>
        <ecNumber evidence="3">2.8.3.8</ecNumber>
    </recommendedName>
</protein>
<comment type="function">
    <text evidence="3">CoA transferase having broad substrate specificity for short-chain acyl-CoA thioesters with the activity decreasing when the length of the carboxylic acid chain exceeds four carbons.</text>
</comment>
<dbReference type="SUPFAM" id="SSF100950">
    <property type="entry name" value="NagB/RpiA/CoA transferase-like"/>
    <property type="match status" value="2"/>
</dbReference>
<dbReference type="eggNOG" id="COG4670">
    <property type="taxonomic scope" value="Bacteria"/>
</dbReference>
<comment type="caution">
    <text evidence="5">The sequence shown here is derived from an EMBL/GenBank/DDBJ whole genome shotgun (WGS) entry which is preliminary data.</text>
</comment>
<dbReference type="Proteomes" id="UP000014463">
    <property type="component" value="Unassembled WGS sequence"/>
</dbReference>
<organism evidence="5 6">
    <name type="scientific">Litchfieldella anticariensis (strain DSM 16096 / CECT 5854 / CIP 108499 / LMG 22089 / FP35)</name>
    <name type="common">Halomonas anticariensis</name>
    <dbReference type="NCBI Taxonomy" id="1121939"/>
    <lineage>
        <taxon>Bacteria</taxon>
        <taxon>Pseudomonadati</taxon>
        <taxon>Pseudomonadota</taxon>
        <taxon>Gammaproteobacteria</taxon>
        <taxon>Oceanospirillales</taxon>
        <taxon>Halomonadaceae</taxon>
        <taxon>Litchfieldella</taxon>
    </lineage>
</organism>
<dbReference type="GO" id="GO:0046952">
    <property type="term" value="P:ketone body catabolic process"/>
    <property type="evidence" value="ECO:0007669"/>
    <property type="project" value="InterPro"/>
</dbReference>
<evidence type="ECO:0000256" key="4">
    <source>
        <dbReference type="PIRSR" id="PIRSR000858-1"/>
    </source>
</evidence>
<accession>S2KKB7</accession>
<feature type="active site" description="5-glutamyl coenzyme A thioester intermediate" evidence="4">
    <location>
        <position position="324"/>
    </location>
</feature>
<dbReference type="PATRIC" id="fig|1121939.11.peg.2268"/>
<dbReference type="PANTHER" id="PTHR43293:SF3">
    <property type="entry name" value="CHOLESTEROL RING-CLEAVING HYDROLASE IPDB SUBUNIT"/>
    <property type="match status" value="1"/>
</dbReference>
<evidence type="ECO:0000256" key="3">
    <source>
        <dbReference type="PIRNR" id="PIRNR000858"/>
    </source>
</evidence>
<dbReference type="RefSeq" id="WP_016416779.1">
    <property type="nucleotide sequence ID" value="NZ_KE332388.1"/>
</dbReference>
<name>S2KKB7_LITA3</name>
<keyword evidence="6" id="KW-1185">Reference proteome</keyword>
<sequence length="493" mass="52758">MTYDGTLIMKILTPSQAISMIPSGATIAPGGFGSCGHPDLFTRALEKRFLDSGEPKDLTLLFASGAGDKRGGGLDRLAHPGLVIRAIGGYWNLCPKLGGMGELGGIEAHNWPQGVVSKLFSVIAEGGPGVISKVGLNTFVDPRFEGGVFKPESTKSLVEVVLIKGEEYLFYPSKKIDAVLMRGTVADRFGNVSLRGEASKMDALSQAQAARNSGGIVLIQVKCVQHDQLSATEVDIPGHLVDAVVNSKGLDHPFTYGHDTCPDRGVKNYAEPDEIRQRIVSRALAELPVGPYQKKVINFGIGIPAEVGQSMSEEQRASYTLSVESGVIGGSPLFGDSFGASVNPDAIVDQSQLFTFYDGGGIDKAFLGFAQIDEKGRVNVSKFHDRRPGAGGFINITSSAKELIFCGALVAKGPLGEETRGMAKIVKNLDQITFDPSYSKASKIKIITDRAVFVVRSDTLVLTEVAEGMEPEDVRELTDAYFEVDHELSKINC</sequence>
<dbReference type="AlphaFoldDB" id="S2KKB7"/>
<dbReference type="EMBL" id="ASTJ01000025">
    <property type="protein sequence ID" value="EPC02375.1"/>
    <property type="molecule type" value="Genomic_DNA"/>
</dbReference>
<dbReference type="SMART" id="SM00882">
    <property type="entry name" value="CoA_trans"/>
    <property type="match status" value="1"/>
</dbReference>
<evidence type="ECO:0000256" key="1">
    <source>
        <dbReference type="ARBA" id="ARBA00007154"/>
    </source>
</evidence>
<dbReference type="OrthoDB" id="9777193at2"/>
<gene>
    <name evidence="5" type="ORF">L861_15170</name>
</gene>